<feature type="chain" id="PRO_5045795133" evidence="1">
    <location>
        <begin position="20"/>
        <end position="294"/>
    </location>
</feature>
<keyword evidence="1" id="KW-0732">Signal</keyword>
<evidence type="ECO:0000313" key="2">
    <source>
        <dbReference type="EMBL" id="MBN7811914.1"/>
    </source>
</evidence>
<dbReference type="EMBL" id="JAFKCT010000005">
    <property type="protein sequence ID" value="MBN7811914.1"/>
    <property type="molecule type" value="Genomic_DNA"/>
</dbReference>
<feature type="signal peptide" evidence="1">
    <location>
        <begin position="1"/>
        <end position="19"/>
    </location>
</feature>
<dbReference type="Proteomes" id="UP000664317">
    <property type="component" value="Unassembled WGS sequence"/>
</dbReference>
<dbReference type="RefSeq" id="WP_206578693.1">
    <property type="nucleotide sequence ID" value="NZ_JAFKCT010000005.1"/>
</dbReference>
<protein>
    <submittedName>
        <fullName evidence="2">Phosphoribosylformylglycinamidine synthase</fullName>
    </submittedName>
</protein>
<keyword evidence="3" id="KW-1185">Reference proteome</keyword>
<proteinExistence type="predicted"/>
<name>A0ABS3C8J2_9BACT</name>
<evidence type="ECO:0000256" key="1">
    <source>
        <dbReference type="SAM" id="SignalP"/>
    </source>
</evidence>
<dbReference type="NCBIfam" id="NF041634">
    <property type="entry name" value="HAEPLYID"/>
    <property type="match status" value="1"/>
</dbReference>
<evidence type="ECO:0000313" key="3">
    <source>
        <dbReference type="Proteomes" id="UP000664317"/>
    </source>
</evidence>
<accession>A0ABS3C8J2</accession>
<dbReference type="InterPro" id="IPR048131">
    <property type="entry name" value="HAEPLYID-like"/>
</dbReference>
<organism evidence="2 3">
    <name type="scientific">Algoriphagus oliviformis</name>
    <dbReference type="NCBI Taxonomy" id="2811231"/>
    <lineage>
        <taxon>Bacteria</taxon>
        <taxon>Pseudomonadati</taxon>
        <taxon>Bacteroidota</taxon>
        <taxon>Cytophagia</taxon>
        <taxon>Cytophagales</taxon>
        <taxon>Cyclobacteriaceae</taxon>
        <taxon>Algoriphagus</taxon>
    </lineage>
</organism>
<comment type="caution">
    <text evidence="2">The sequence shown here is derived from an EMBL/GenBank/DDBJ whole genome shotgun (WGS) entry which is preliminary data.</text>
</comment>
<sequence length="294" mass="33335">MKKILLLTLAGWAHLCAYAQENSDTLRIQRQQLDSLFIDEMEQPTIALRPKVLHAEPLYIDLIRDLGARKGEKEWNVAFGMQDMRKYDEFQALVEYEWAPLDRLGLEVELPFSLYSFRDGSTEASAPANRLESLKVATQYTFLVSERLNTSLALGYIHEFELVDLKKLGKEDAFKGNIFNPFLVAAKRWGSNYHTLIYTGPKIEKAYGEKADVGFEVNYNFHYMVSGTRNFLGLEVNQEIHGGKSTTTLRPQMRVGLAHNLMIGIVSAIPVSQPDAGLGSFLRIIYEPGFRAVH</sequence>
<reference evidence="2 3" key="1">
    <citation type="submission" date="2021-03" db="EMBL/GenBank/DDBJ databases">
        <title>novel species isolated from a fishpond in China.</title>
        <authorList>
            <person name="Lu H."/>
            <person name="Cai Z."/>
        </authorList>
    </citation>
    <scope>NUCLEOTIDE SEQUENCE [LARGE SCALE GENOMIC DNA]</scope>
    <source>
        <strain evidence="2 3">H41</strain>
    </source>
</reference>
<gene>
    <name evidence="2" type="ORF">J0A68_13245</name>
</gene>